<gene>
    <name evidence="1" type="ORF">KUDE01_011797</name>
</gene>
<comment type="caution">
    <text evidence="1">The sequence shown here is derived from an EMBL/GenBank/DDBJ whole genome shotgun (WGS) entry which is preliminary data.</text>
</comment>
<proteinExistence type="predicted"/>
<dbReference type="AlphaFoldDB" id="A0AAD9CLD1"/>
<feature type="non-terminal residue" evidence="1">
    <location>
        <position position="90"/>
    </location>
</feature>
<dbReference type="Proteomes" id="UP001228049">
    <property type="component" value="Unassembled WGS sequence"/>
</dbReference>
<organism evidence="1 2">
    <name type="scientific">Dissostichus eleginoides</name>
    <name type="common">Patagonian toothfish</name>
    <name type="synonym">Dissostichus amissus</name>
    <dbReference type="NCBI Taxonomy" id="100907"/>
    <lineage>
        <taxon>Eukaryota</taxon>
        <taxon>Metazoa</taxon>
        <taxon>Chordata</taxon>
        <taxon>Craniata</taxon>
        <taxon>Vertebrata</taxon>
        <taxon>Euteleostomi</taxon>
        <taxon>Actinopterygii</taxon>
        <taxon>Neopterygii</taxon>
        <taxon>Teleostei</taxon>
        <taxon>Neoteleostei</taxon>
        <taxon>Acanthomorphata</taxon>
        <taxon>Eupercaria</taxon>
        <taxon>Perciformes</taxon>
        <taxon>Notothenioidei</taxon>
        <taxon>Nototheniidae</taxon>
        <taxon>Dissostichus</taxon>
    </lineage>
</organism>
<reference evidence="1" key="1">
    <citation type="submission" date="2023-04" db="EMBL/GenBank/DDBJ databases">
        <title>Chromosome-level genome of Chaenocephalus aceratus.</title>
        <authorList>
            <person name="Park H."/>
        </authorList>
    </citation>
    <scope>NUCLEOTIDE SEQUENCE</scope>
    <source>
        <strain evidence="1">DE</strain>
        <tissue evidence="1">Muscle</tissue>
    </source>
</reference>
<keyword evidence="2" id="KW-1185">Reference proteome</keyword>
<feature type="non-terminal residue" evidence="1">
    <location>
        <position position="1"/>
    </location>
</feature>
<evidence type="ECO:0000313" key="1">
    <source>
        <dbReference type="EMBL" id="KAK1904615.1"/>
    </source>
</evidence>
<protein>
    <submittedName>
        <fullName evidence="1">Nucleotide-binding protein</fullName>
    </submittedName>
</protein>
<evidence type="ECO:0000313" key="2">
    <source>
        <dbReference type="Proteomes" id="UP001228049"/>
    </source>
</evidence>
<accession>A0AAD9CLD1</accession>
<dbReference type="EMBL" id="JASDAP010000004">
    <property type="protein sequence ID" value="KAK1904615.1"/>
    <property type="molecule type" value="Genomic_DNA"/>
</dbReference>
<name>A0AAD9CLD1_DISEL</name>
<sequence>PAVGERDSVQTSCVEIHFRTGHLQLQAFGSQTQKHFSYWRKSADKCERYILLQFLGCLGERSTVNLYTCCGADTSPSGLHIYMKGKSAGM</sequence>